<dbReference type="InterPro" id="IPR044066">
    <property type="entry name" value="TRIAD_supradom"/>
</dbReference>
<dbReference type="Gene3D" id="3.30.40.10">
    <property type="entry name" value="Zinc/RING finger domain, C3HC4 (zinc finger)"/>
    <property type="match status" value="1"/>
</dbReference>
<protein>
    <recommendedName>
        <fullName evidence="2">RBR-type E3 ubiquitin transferase</fullName>
        <ecNumber evidence="2">2.3.2.31</ecNumber>
    </recommendedName>
</protein>
<gene>
    <name evidence="11" type="primary">I1RMZ4</name>
</gene>
<dbReference type="SUPFAM" id="SSF57850">
    <property type="entry name" value="RING/U-box"/>
    <property type="match status" value="2"/>
</dbReference>
<evidence type="ECO:0000256" key="7">
    <source>
        <dbReference type="ARBA" id="ARBA00022786"/>
    </source>
</evidence>
<dbReference type="GO" id="GO:0008270">
    <property type="term" value="F:zinc ion binding"/>
    <property type="evidence" value="ECO:0007669"/>
    <property type="project" value="UniProtKB-KW"/>
</dbReference>
<dbReference type="PROSITE" id="PS51873">
    <property type="entry name" value="TRIAD"/>
    <property type="match status" value="1"/>
</dbReference>
<feature type="compositionally biased region" description="Low complexity" evidence="9">
    <location>
        <begin position="342"/>
        <end position="356"/>
    </location>
</feature>
<comment type="catalytic activity">
    <reaction evidence="1">
        <text>[E2 ubiquitin-conjugating enzyme]-S-ubiquitinyl-L-cysteine + [acceptor protein]-L-lysine = [E2 ubiquitin-conjugating enzyme]-L-cysteine + [acceptor protein]-N(6)-ubiquitinyl-L-lysine.</text>
        <dbReference type="EC" id="2.3.2.31"/>
    </reaction>
</comment>
<sequence>MAKGRKFLANKVRMSFVGPIFLPLRRDVSMQNLRRKFSPTLLYATTANIFPNLTGVAPTNANATRNRTVGALRRSTLTPQRAVFSVAVSTYQCVACQSNIGLMHDDAILAPCGHQYHIDCLLSLVETSLQTISSFPPRCCRQNIPEGIFERYLTPAQRTAFASRRAEYNTPKRVYCSNPRCSHFLGPRDKRIPVRILTCPSAGCGTRTCARCKAHVEPGLPAQKHECSHDPGHRATLRLGSQLGWVRCPACEELIERHGGCAHMTCVCGAQFCYRCRALWRTCHCVDWGDGVGADAHEARLFEPLEDVGNLDAQLALWTPAALEQNSGANSAGRTEAEAETEAQAAVSRPGRTQTQTRRRRSCTLPPNDALRVFSTEATTSPRSSTSPMATERSKSISPASRARSMHSQSFQTVSEVGVCFPFFVDPTIIARGVRAQEARRRRPRALSF</sequence>
<dbReference type="GO" id="GO:0016567">
    <property type="term" value="P:protein ubiquitination"/>
    <property type="evidence" value="ECO:0007669"/>
    <property type="project" value="InterPro"/>
</dbReference>
<dbReference type="EC" id="2.3.2.31" evidence="2"/>
<keyword evidence="5" id="KW-0677">Repeat</keyword>
<evidence type="ECO:0000256" key="3">
    <source>
        <dbReference type="ARBA" id="ARBA00022679"/>
    </source>
</evidence>
<evidence type="ECO:0000256" key="4">
    <source>
        <dbReference type="ARBA" id="ARBA00022723"/>
    </source>
</evidence>
<feature type="domain" description="RING-type" evidence="10">
    <location>
        <begin position="89"/>
        <end position="296"/>
    </location>
</feature>
<dbReference type="AlphaFoldDB" id="A0A5K1K236"/>
<evidence type="ECO:0000259" key="10">
    <source>
        <dbReference type="PROSITE" id="PS51873"/>
    </source>
</evidence>
<evidence type="ECO:0000256" key="8">
    <source>
        <dbReference type="ARBA" id="ARBA00022833"/>
    </source>
</evidence>
<dbReference type="InterPro" id="IPR013083">
    <property type="entry name" value="Znf_RING/FYVE/PHD"/>
</dbReference>
<evidence type="ECO:0000256" key="1">
    <source>
        <dbReference type="ARBA" id="ARBA00001798"/>
    </source>
</evidence>
<evidence type="ECO:0000256" key="6">
    <source>
        <dbReference type="ARBA" id="ARBA00022771"/>
    </source>
</evidence>
<proteinExistence type="predicted"/>
<organism evidence="11">
    <name type="scientific">Ganoderma boninense</name>
    <dbReference type="NCBI Taxonomy" id="34458"/>
    <lineage>
        <taxon>Eukaryota</taxon>
        <taxon>Fungi</taxon>
        <taxon>Dikarya</taxon>
        <taxon>Basidiomycota</taxon>
        <taxon>Agaricomycotina</taxon>
        <taxon>Agaricomycetes</taxon>
        <taxon>Polyporales</taxon>
        <taxon>Polyporaceae</taxon>
        <taxon>Ganoderma</taxon>
    </lineage>
</organism>
<dbReference type="CDD" id="cd22584">
    <property type="entry name" value="Rcat_RBR_unk"/>
    <property type="match status" value="1"/>
</dbReference>
<dbReference type="GO" id="GO:0061630">
    <property type="term" value="F:ubiquitin protein ligase activity"/>
    <property type="evidence" value="ECO:0007669"/>
    <property type="project" value="UniProtKB-EC"/>
</dbReference>
<evidence type="ECO:0000256" key="2">
    <source>
        <dbReference type="ARBA" id="ARBA00012251"/>
    </source>
</evidence>
<keyword evidence="7" id="KW-0833">Ubl conjugation pathway</keyword>
<dbReference type="PANTHER" id="PTHR11685">
    <property type="entry name" value="RBR FAMILY RING FINGER AND IBR DOMAIN-CONTAINING"/>
    <property type="match status" value="1"/>
</dbReference>
<accession>A0A5K1K236</accession>
<dbReference type="EMBL" id="LR727782">
    <property type="protein sequence ID" value="VWO99625.1"/>
    <property type="molecule type" value="Genomic_DNA"/>
</dbReference>
<dbReference type="CDD" id="cd20335">
    <property type="entry name" value="BRcat_RBR"/>
    <property type="match status" value="1"/>
</dbReference>
<feature type="compositionally biased region" description="Polar residues" evidence="9">
    <location>
        <begin position="376"/>
        <end position="389"/>
    </location>
</feature>
<dbReference type="Pfam" id="PF01485">
    <property type="entry name" value="IBR"/>
    <property type="match status" value="2"/>
</dbReference>
<name>A0A5K1K236_9APHY</name>
<keyword evidence="4" id="KW-0479">Metal-binding</keyword>
<dbReference type="InterPro" id="IPR002867">
    <property type="entry name" value="IBR_dom"/>
</dbReference>
<keyword evidence="3" id="KW-0808">Transferase</keyword>
<evidence type="ECO:0000313" key="11">
    <source>
        <dbReference type="EMBL" id="VWO99625.1"/>
    </source>
</evidence>
<dbReference type="InterPro" id="IPR031127">
    <property type="entry name" value="E3_UB_ligase_RBR"/>
</dbReference>
<dbReference type="Gene3D" id="1.20.120.1750">
    <property type="match status" value="1"/>
</dbReference>
<keyword evidence="6" id="KW-0863">Zinc-finger</keyword>
<keyword evidence="8" id="KW-0862">Zinc</keyword>
<feature type="region of interest" description="Disordered" evidence="9">
    <location>
        <begin position="326"/>
        <end position="404"/>
    </location>
</feature>
<reference evidence="11" key="1">
    <citation type="submission" date="2019-10" db="EMBL/GenBank/DDBJ databases">
        <authorList>
            <person name="Nor Muhammad N."/>
        </authorList>
    </citation>
    <scope>NUCLEOTIDE SEQUENCE</scope>
</reference>
<evidence type="ECO:0000256" key="9">
    <source>
        <dbReference type="SAM" id="MobiDB-lite"/>
    </source>
</evidence>
<evidence type="ECO:0000256" key="5">
    <source>
        <dbReference type="ARBA" id="ARBA00022737"/>
    </source>
</evidence>